<evidence type="ECO:0000313" key="2">
    <source>
        <dbReference type="EMBL" id="MTV37639.1"/>
    </source>
</evidence>
<feature type="signal peptide" evidence="1">
    <location>
        <begin position="1"/>
        <end position="22"/>
    </location>
</feature>
<reference evidence="2 3" key="1">
    <citation type="submission" date="2019-11" db="EMBL/GenBank/DDBJ databases">
        <title>Type strains purchased from KCTC, JCM and DSMZ.</title>
        <authorList>
            <person name="Lu H."/>
        </authorList>
    </citation>
    <scope>NUCLEOTIDE SEQUENCE [LARGE SCALE GENOMIC DNA]</scope>
    <source>
        <strain evidence="2 3">KCTC 22382</strain>
    </source>
</reference>
<organism evidence="2 3">
    <name type="scientific">Duganella radicis</name>
    <dbReference type="NCBI Taxonomy" id="551988"/>
    <lineage>
        <taxon>Bacteria</taxon>
        <taxon>Pseudomonadati</taxon>
        <taxon>Pseudomonadota</taxon>
        <taxon>Betaproteobacteria</taxon>
        <taxon>Burkholderiales</taxon>
        <taxon>Oxalobacteraceae</taxon>
        <taxon>Telluria group</taxon>
        <taxon>Duganella</taxon>
    </lineage>
</organism>
<keyword evidence="1" id="KW-0732">Signal</keyword>
<accession>A0A6L6PG00</accession>
<name>A0A6L6PG00_9BURK</name>
<keyword evidence="3" id="KW-1185">Reference proteome</keyword>
<proteinExistence type="predicted"/>
<sequence>MKNLVPTLRLAAASLIVLTACAGARPPETTPELWQKVQAANSDLACDNGSQCHSLGVGAKACGGPERYIAWSSKNGDGTQLKALVEQHAAARRADDKREGMMSTCSVVSDPGATCRAGVCVINPPALLNPGPASVK</sequence>
<dbReference type="PROSITE" id="PS51257">
    <property type="entry name" value="PROKAR_LIPOPROTEIN"/>
    <property type="match status" value="1"/>
</dbReference>
<evidence type="ECO:0000256" key="1">
    <source>
        <dbReference type="SAM" id="SignalP"/>
    </source>
</evidence>
<dbReference type="RefSeq" id="WP_155463107.1">
    <property type="nucleotide sequence ID" value="NZ_WNKY01000006.1"/>
</dbReference>
<dbReference type="EMBL" id="WNKY01000006">
    <property type="protein sequence ID" value="MTV37639.1"/>
    <property type="molecule type" value="Genomic_DNA"/>
</dbReference>
<comment type="caution">
    <text evidence="2">The sequence shown here is derived from an EMBL/GenBank/DDBJ whole genome shotgun (WGS) entry which is preliminary data.</text>
</comment>
<evidence type="ECO:0000313" key="3">
    <source>
        <dbReference type="Proteomes" id="UP000475582"/>
    </source>
</evidence>
<dbReference type="Proteomes" id="UP000475582">
    <property type="component" value="Unassembled WGS sequence"/>
</dbReference>
<feature type="chain" id="PRO_5026976120" description="DUF4189 domain-containing protein" evidence="1">
    <location>
        <begin position="23"/>
        <end position="136"/>
    </location>
</feature>
<protein>
    <recommendedName>
        <fullName evidence="4">DUF4189 domain-containing protein</fullName>
    </recommendedName>
</protein>
<gene>
    <name evidence="2" type="ORF">GM676_08580</name>
</gene>
<evidence type="ECO:0008006" key="4">
    <source>
        <dbReference type="Google" id="ProtNLM"/>
    </source>
</evidence>
<dbReference type="AlphaFoldDB" id="A0A6L6PG00"/>
<dbReference type="OrthoDB" id="8703681at2"/>